<gene>
    <name evidence="1" type="ORF">FE810_15390</name>
</gene>
<protein>
    <submittedName>
        <fullName evidence="1">Uncharacterized protein</fullName>
    </submittedName>
</protein>
<sequence>MPNVKMGLPPDLTDLIELSMGKVLEVSHEEHAYTKLLVVGNAGMEKSTFTEQFSALDISEIVHDLMQQERITLSTGAIYKLLDQRSAILIVRVINRLRAKRNARLLMLEDVWKFLTQFDSSIQQLSTDKGILS</sequence>
<dbReference type="AlphaFoldDB" id="A0A5R9IC77"/>
<accession>A0A5R9IC77</accession>
<dbReference type="Proteomes" id="UP000307790">
    <property type="component" value="Unassembled WGS sequence"/>
</dbReference>
<dbReference type="RefSeq" id="WP_138321267.1">
    <property type="nucleotide sequence ID" value="NZ_VCBC01000018.1"/>
</dbReference>
<reference evidence="1 2" key="1">
    <citation type="submission" date="2019-05" db="EMBL/GenBank/DDBJ databases">
        <title>Genome sequences of Thalassotalea litorea 1K03283.</title>
        <authorList>
            <person name="Zhang D."/>
        </authorList>
    </citation>
    <scope>NUCLEOTIDE SEQUENCE [LARGE SCALE GENOMIC DNA]</scope>
    <source>
        <strain evidence="1 2">MCCC 1K03283</strain>
    </source>
</reference>
<evidence type="ECO:0000313" key="2">
    <source>
        <dbReference type="Proteomes" id="UP000307790"/>
    </source>
</evidence>
<keyword evidence="2" id="KW-1185">Reference proteome</keyword>
<dbReference type="EMBL" id="VCBC01000018">
    <property type="protein sequence ID" value="TLU61205.1"/>
    <property type="molecule type" value="Genomic_DNA"/>
</dbReference>
<organism evidence="1 2">
    <name type="scientific">Thalassotalea litorea</name>
    <dbReference type="NCBI Taxonomy" id="2020715"/>
    <lineage>
        <taxon>Bacteria</taxon>
        <taxon>Pseudomonadati</taxon>
        <taxon>Pseudomonadota</taxon>
        <taxon>Gammaproteobacteria</taxon>
        <taxon>Alteromonadales</taxon>
        <taxon>Colwelliaceae</taxon>
        <taxon>Thalassotalea</taxon>
    </lineage>
</organism>
<proteinExistence type="predicted"/>
<comment type="caution">
    <text evidence="1">The sequence shown here is derived from an EMBL/GenBank/DDBJ whole genome shotgun (WGS) entry which is preliminary data.</text>
</comment>
<name>A0A5R9IC77_9GAMM</name>
<evidence type="ECO:0000313" key="1">
    <source>
        <dbReference type="EMBL" id="TLU61205.1"/>
    </source>
</evidence>